<name>A0A4Y9XUN0_9AGAM</name>
<keyword evidence="2" id="KW-0812">Transmembrane</keyword>
<keyword evidence="2" id="KW-1133">Transmembrane helix</keyword>
<sequence>MTGTQGNGSDIPAPTAASYTCPFSEANSSVSNDQSSSKSANFAIWMLSWSWGGRPFICISPLLRYLIMAASFASRLHAIERDLSGVHHPRDTPTASSSSATPSYTGTPGVNGHLSTSVKALAGFFTVIGLIVIAIVAWKVYACRKRKATRAPSSHINISIAEKGISEKQAFHLNLADDDVKDIKAPNKATLLPAVPQTPSVGWVPQVRTVYQPGPLAPLPSAVKPPSRSP</sequence>
<reference evidence="3 4" key="1">
    <citation type="submission" date="2019-02" db="EMBL/GenBank/DDBJ databases">
        <title>Genome sequencing of the rare red list fungi Dentipellis fragilis.</title>
        <authorList>
            <person name="Buettner E."/>
            <person name="Kellner H."/>
        </authorList>
    </citation>
    <scope>NUCLEOTIDE SEQUENCE [LARGE SCALE GENOMIC DNA]</scope>
    <source>
        <strain evidence="3 4">DSM 105465</strain>
    </source>
</reference>
<protein>
    <submittedName>
        <fullName evidence="3">Uncharacterized protein</fullName>
    </submittedName>
</protein>
<accession>A0A4Y9XUN0</accession>
<proteinExistence type="predicted"/>
<dbReference type="Proteomes" id="UP000298327">
    <property type="component" value="Unassembled WGS sequence"/>
</dbReference>
<feature type="transmembrane region" description="Helical" evidence="2">
    <location>
        <begin position="120"/>
        <end position="141"/>
    </location>
</feature>
<dbReference type="OrthoDB" id="5340910at2759"/>
<dbReference type="AlphaFoldDB" id="A0A4Y9XUN0"/>
<evidence type="ECO:0000313" key="3">
    <source>
        <dbReference type="EMBL" id="TFY53836.1"/>
    </source>
</evidence>
<evidence type="ECO:0000256" key="1">
    <source>
        <dbReference type="SAM" id="MobiDB-lite"/>
    </source>
</evidence>
<gene>
    <name evidence="3" type="ORF">EVG20_g9950</name>
</gene>
<feature type="region of interest" description="Disordered" evidence="1">
    <location>
        <begin position="85"/>
        <end position="106"/>
    </location>
</feature>
<evidence type="ECO:0000313" key="4">
    <source>
        <dbReference type="Proteomes" id="UP000298327"/>
    </source>
</evidence>
<keyword evidence="2" id="KW-0472">Membrane</keyword>
<keyword evidence="4" id="KW-1185">Reference proteome</keyword>
<feature type="compositionally biased region" description="Low complexity" evidence="1">
    <location>
        <begin position="92"/>
        <end position="106"/>
    </location>
</feature>
<comment type="caution">
    <text evidence="3">The sequence shown here is derived from an EMBL/GenBank/DDBJ whole genome shotgun (WGS) entry which is preliminary data.</text>
</comment>
<feature type="non-terminal residue" evidence="3">
    <location>
        <position position="230"/>
    </location>
</feature>
<dbReference type="EMBL" id="SEOQ01001099">
    <property type="protein sequence ID" value="TFY53836.1"/>
    <property type="molecule type" value="Genomic_DNA"/>
</dbReference>
<evidence type="ECO:0000256" key="2">
    <source>
        <dbReference type="SAM" id="Phobius"/>
    </source>
</evidence>
<organism evidence="3 4">
    <name type="scientific">Dentipellis fragilis</name>
    <dbReference type="NCBI Taxonomy" id="205917"/>
    <lineage>
        <taxon>Eukaryota</taxon>
        <taxon>Fungi</taxon>
        <taxon>Dikarya</taxon>
        <taxon>Basidiomycota</taxon>
        <taxon>Agaricomycotina</taxon>
        <taxon>Agaricomycetes</taxon>
        <taxon>Russulales</taxon>
        <taxon>Hericiaceae</taxon>
        <taxon>Dentipellis</taxon>
    </lineage>
</organism>